<evidence type="ECO:0000259" key="1">
    <source>
        <dbReference type="Pfam" id="PF03050"/>
    </source>
</evidence>
<dbReference type="AlphaFoldDB" id="A0A0F9BCM2"/>
<comment type="caution">
    <text evidence="2">The sequence shown here is derived from an EMBL/GenBank/DDBJ whole genome shotgun (WGS) entry which is preliminary data.</text>
</comment>
<feature type="domain" description="Transposase IS66 central" evidence="1">
    <location>
        <begin position="11"/>
        <end position="70"/>
    </location>
</feature>
<gene>
    <name evidence="2" type="ORF">LCGC14_2544140</name>
</gene>
<evidence type="ECO:0000313" key="2">
    <source>
        <dbReference type="EMBL" id="KKL11602.1"/>
    </source>
</evidence>
<accession>A0A0F9BCM2</accession>
<proteinExistence type="predicted"/>
<sequence length="99" mass="11669">TFEILDSDLSNEHKKVQTLFKRLNKSRDYIYEFLYYKHAPPDNNGSERAIRNVKVKQKVSTMFKSPQGIQSYAVIRSIFDTCNKNGYNFFESHKLKLSL</sequence>
<dbReference type="Pfam" id="PF03050">
    <property type="entry name" value="DDE_Tnp_IS66"/>
    <property type="match status" value="1"/>
</dbReference>
<dbReference type="InterPro" id="IPR004291">
    <property type="entry name" value="Transposase_IS66_central"/>
</dbReference>
<reference evidence="2" key="1">
    <citation type="journal article" date="2015" name="Nature">
        <title>Complex archaea that bridge the gap between prokaryotes and eukaryotes.</title>
        <authorList>
            <person name="Spang A."/>
            <person name="Saw J.H."/>
            <person name="Jorgensen S.L."/>
            <person name="Zaremba-Niedzwiedzka K."/>
            <person name="Martijn J."/>
            <person name="Lind A.E."/>
            <person name="van Eijk R."/>
            <person name="Schleper C."/>
            <person name="Guy L."/>
            <person name="Ettema T.J."/>
        </authorList>
    </citation>
    <scope>NUCLEOTIDE SEQUENCE</scope>
</reference>
<feature type="non-terminal residue" evidence="2">
    <location>
        <position position="1"/>
    </location>
</feature>
<protein>
    <recommendedName>
        <fullName evidence="1">Transposase IS66 central domain-containing protein</fullName>
    </recommendedName>
</protein>
<name>A0A0F9BCM2_9ZZZZ</name>
<dbReference type="EMBL" id="LAZR01041583">
    <property type="protein sequence ID" value="KKL11602.1"/>
    <property type="molecule type" value="Genomic_DNA"/>
</dbReference>
<organism evidence="2">
    <name type="scientific">marine sediment metagenome</name>
    <dbReference type="NCBI Taxonomy" id="412755"/>
    <lineage>
        <taxon>unclassified sequences</taxon>
        <taxon>metagenomes</taxon>
        <taxon>ecological metagenomes</taxon>
    </lineage>
</organism>